<protein>
    <submittedName>
        <fullName evidence="1">Uncharacterized protein</fullName>
    </submittedName>
</protein>
<name>A0A1Z4EPW7_9MYCO</name>
<sequence>MYRGNGPRPDAAPKRTLTILACIGCAIVAVGLAFLAAMDLYLTGFPDSHPTDYDRAARAPKRILMWLEWGLVVVFLGLAFTPVRSRTRVIASVLGLVVLVLVAAAQWIGIPWYFLTHLRLDNGIGG</sequence>
<dbReference type="Proteomes" id="UP000217736">
    <property type="component" value="Chromosome"/>
</dbReference>
<proteinExistence type="predicted"/>
<gene>
    <name evidence="1" type="ORF">MSG_04807</name>
</gene>
<evidence type="ECO:0000313" key="2">
    <source>
        <dbReference type="Proteomes" id="UP000217736"/>
    </source>
</evidence>
<dbReference type="EMBL" id="AP018164">
    <property type="protein sequence ID" value="BAX94916.1"/>
    <property type="molecule type" value="Genomic_DNA"/>
</dbReference>
<reference evidence="2" key="1">
    <citation type="submission" date="2017-06" db="EMBL/GenBank/DDBJ databases">
        <title>Complete Genome Sequence of Mycobacterium shigaense.</title>
        <authorList>
            <person name="Fukano H."/>
            <person name="Yoshida M."/>
            <person name="Kazumi Y."/>
            <person name="Ogura Y."/>
            <person name="Mitarai S."/>
            <person name="Hayashi T."/>
            <person name="Hoshino Y."/>
        </authorList>
    </citation>
    <scope>NUCLEOTIDE SEQUENCE [LARGE SCALE GENOMIC DNA]</scope>
    <source>
        <strain evidence="2">UN-152</strain>
    </source>
</reference>
<accession>A0A1Z4EPW7</accession>
<dbReference type="AlphaFoldDB" id="A0A1Z4EPW7"/>
<evidence type="ECO:0000313" key="1">
    <source>
        <dbReference type="EMBL" id="BAX94916.1"/>
    </source>
</evidence>
<organism evidence="1 2">
    <name type="scientific">Mycobacterium shigaense</name>
    <dbReference type="NCBI Taxonomy" id="722731"/>
    <lineage>
        <taxon>Bacteria</taxon>
        <taxon>Bacillati</taxon>
        <taxon>Actinomycetota</taxon>
        <taxon>Actinomycetes</taxon>
        <taxon>Mycobacteriales</taxon>
        <taxon>Mycobacteriaceae</taxon>
        <taxon>Mycobacterium</taxon>
        <taxon>Mycobacterium simiae complex</taxon>
    </lineage>
</organism>
<keyword evidence="2" id="KW-1185">Reference proteome</keyword>
<dbReference type="KEGG" id="mshg:MSG_04807"/>